<dbReference type="SUPFAM" id="SSF50156">
    <property type="entry name" value="PDZ domain-like"/>
    <property type="match status" value="3"/>
</dbReference>
<dbReference type="InterPro" id="IPR001478">
    <property type="entry name" value="PDZ"/>
</dbReference>
<dbReference type="InterPro" id="IPR009003">
    <property type="entry name" value="Peptidase_S1_PA"/>
</dbReference>
<feature type="signal peptide" evidence="1">
    <location>
        <begin position="1"/>
        <end position="20"/>
    </location>
</feature>
<evidence type="ECO:0000313" key="3">
    <source>
        <dbReference type="EMBL" id="TQV74055.1"/>
    </source>
</evidence>
<proteinExistence type="predicted"/>
<name>A0A545TA23_9GAMM</name>
<dbReference type="Pfam" id="PF13365">
    <property type="entry name" value="Trypsin_2"/>
    <property type="match status" value="1"/>
</dbReference>
<feature type="domain" description="PDZ" evidence="2">
    <location>
        <begin position="254"/>
        <end position="336"/>
    </location>
</feature>
<dbReference type="RefSeq" id="WP_142942763.1">
    <property type="nucleotide sequence ID" value="NZ_VIKR01000003.1"/>
</dbReference>
<dbReference type="GO" id="GO:0004252">
    <property type="term" value="F:serine-type endopeptidase activity"/>
    <property type="evidence" value="ECO:0007669"/>
    <property type="project" value="InterPro"/>
</dbReference>
<comment type="caution">
    <text evidence="3">The sequence shown here is derived from an EMBL/GenBank/DDBJ whole genome shotgun (WGS) entry which is preliminary data.</text>
</comment>
<evidence type="ECO:0000313" key="4">
    <source>
        <dbReference type="Proteomes" id="UP000317839"/>
    </source>
</evidence>
<dbReference type="GO" id="GO:0006508">
    <property type="term" value="P:proteolysis"/>
    <property type="evidence" value="ECO:0007669"/>
    <property type="project" value="InterPro"/>
</dbReference>
<dbReference type="Proteomes" id="UP000317839">
    <property type="component" value="Unassembled WGS sequence"/>
</dbReference>
<sequence>MFKKAITLYLLALFAHSLSASESPQWKKTIEDLANSVVSIRVNAVRTFDTEGSKTTQATGFIVDAERGIILTNRHVVHPGPITAEAVFSNSEEIELKPIYRDPVHDFGFFRFNPNDLQFIKPRALKLNAKSAKVGDDIRVIGNDSGEHMSILSGTLARLDRSAPRYRRGGYNDFNTFYYQSSADTSGGSSGAPVVNIKGEVVALNAGGNTRSSSSFFLPLYKVTRALEAIQKGQPIARGTIQTTLSYQPYDQVRRLGLPESFEKAFRDKGNGNGLLTVERTVFEGPAYEKLRPGDIIISVKSAAQAIDYVSRYEVFEIFLDEHVGKTIELKVLRQGKAMTIELAVDDLHQITPDEFVQLAGGIFNDFSYQIARQTNLSAKGVYIASPGFMFGNAGIGRGVVIQGINESKVDNLADFVNALKPLKQNQYFKIKYVSIGSPNNQQIGNVKFISNLHHSQKCLRNDSLGIWECEPLEWNQSFESFPPTEVKFTNFSDKQTAKIARSLVMVNADLPYHIDGQNYDHYSGTGLVLDADNGLVLVDRNTVPIKLVDVTINVSGIAEIPAEVLFVHPVHSYALLKYDPMLLPGKPLRSAPLSSKELSAGDSAWLVGYQATDRIISERVKVSSVEPLELPLPNVPQFRDSNINSILINNPPSVASGVLIDKRGKVRSWWTNYAYSNSTSQTIDRGLPIKHIIDIRDQWAENQAVEVYSLEVELRPITIASARNFGLSDEWMEQLQDSNKKPQALRITRRVAGSEAFDKLKDGDLLLAIDNSPIRDFNELEDAIEKDRVKVSVWRDGKQQDFLVATKKLTETDTLNFYLWSGALIQKPHRAVAAQYGIEPKGVYISWYYFGSPANRYNLRPLMRITEFEGEKVTDLEQFIALSQKHSDKLYVRIRMLDLIGRESIITLKQDLRYWPTQKIFWDGKTWHNRLMGT</sequence>
<dbReference type="Gene3D" id="2.30.42.10">
    <property type="match status" value="3"/>
</dbReference>
<dbReference type="OrthoDB" id="6375770at2"/>
<reference evidence="3 4" key="1">
    <citation type="submission" date="2019-06" db="EMBL/GenBank/DDBJ databases">
        <title>Draft genome of Aliikangiella marina GYP-15.</title>
        <authorList>
            <person name="Wang G."/>
        </authorList>
    </citation>
    <scope>NUCLEOTIDE SEQUENCE [LARGE SCALE GENOMIC DNA]</scope>
    <source>
        <strain evidence="3 4">GYP-15</strain>
    </source>
</reference>
<dbReference type="EMBL" id="VIKR01000003">
    <property type="protein sequence ID" value="TQV74055.1"/>
    <property type="molecule type" value="Genomic_DNA"/>
</dbReference>
<dbReference type="Gene3D" id="2.40.10.10">
    <property type="entry name" value="Trypsin-like serine proteases"/>
    <property type="match status" value="2"/>
</dbReference>
<gene>
    <name evidence="3" type="ORF">FLL45_14450</name>
</gene>
<dbReference type="Gene3D" id="2.40.10.120">
    <property type="match status" value="1"/>
</dbReference>
<feature type="chain" id="PRO_5021740927" description="PDZ domain-containing protein" evidence="1">
    <location>
        <begin position="21"/>
        <end position="935"/>
    </location>
</feature>
<dbReference type="SMART" id="SM00228">
    <property type="entry name" value="PDZ"/>
    <property type="match status" value="3"/>
</dbReference>
<dbReference type="AlphaFoldDB" id="A0A545TA23"/>
<keyword evidence="1" id="KW-0732">Signal</keyword>
<dbReference type="PANTHER" id="PTHR46366">
    <property type="entry name" value="PRO-APOPTOTIC SERINE PROTEASE NMA111"/>
    <property type="match status" value="1"/>
</dbReference>
<organism evidence="3 4">
    <name type="scientific">Aliikangiella marina</name>
    <dbReference type="NCBI Taxonomy" id="1712262"/>
    <lineage>
        <taxon>Bacteria</taxon>
        <taxon>Pseudomonadati</taxon>
        <taxon>Pseudomonadota</taxon>
        <taxon>Gammaproteobacteria</taxon>
        <taxon>Oceanospirillales</taxon>
        <taxon>Pleioneaceae</taxon>
        <taxon>Aliikangiella</taxon>
    </lineage>
</organism>
<keyword evidence="4" id="KW-1185">Reference proteome</keyword>
<dbReference type="Pfam" id="PF12812">
    <property type="entry name" value="PDZ_1"/>
    <property type="match status" value="1"/>
</dbReference>
<evidence type="ECO:0000256" key="1">
    <source>
        <dbReference type="SAM" id="SignalP"/>
    </source>
</evidence>
<dbReference type="InterPro" id="IPR025926">
    <property type="entry name" value="PDZ-like_dom"/>
</dbReference>
<accession>A0A545TA23</accession>
<dbReference type="PANTHER" id="PTHR46366:SF1">
    <property type="entry name" value="PDZ DOMAIN-CONTAINING PROTEIN C1685.05"/>
    <property type="match status" value="1"/>
</dbReference>
<dbReference type="PRINTS" id="PR00834">
    <property type="entry name" value="PROTEASES2C"/>
</dbReference>
<dbReference type="InterPro" id="IPR043504">
    <property type="entry name" value="Peptidase_S1_PA_chymotrypsin"/>
</dbReference>
<feature type="domain" description="PDZ" evidence="2">
    <location>
        <begin position="714"/>
        <end position="798"/>
    </location>
</feature>
<protein>
    <recommendedName>
        <fullName evidence="2">PDZ domain-containing protein</fullName>
    </recommendedName>
</protein>
<dbReference type="SUPFAM" id="SSF50494">
    <property type="entry name" value="Trypsin-like serine proteases"/>
    <property type="match status" value="2"/>
</dbReference>
<dbReference type="InterPro" id="IPR001940">
    <property type="entry name" value="Peptidase_S1C"/>
</dbReference>
<evidence type="ECO:0000259" key="2">
    <source>
        <dbReference type="SMART" id="SM00228"/>
    </source>
</evidence>
<feature type="domain" description="PDZ" evidence="2">
    <location>
        <begin position="820"/>
        <end position="899"/>
    </location>
</feature>
<dbReference type="InterPro" id="IPR036034">
    <property type="entry name" value="PDZ_sf"/>
</dbReference>